<evidence type="ECO:0000313" key="9">
    <source>
        <dbReference type="Proteomes" id="UP001205748"/>
    </source>
</evidence>
<protein>
    <submittedName>
        <fullName evidence="8">Metal ABC transporter permease</fullName>
    </submittedName>
</protein>
<evidence type="ECO:0000256" key="2">
    <source>
        <dbReference type="ARBA" id="ARBA00008034"/>
    </source>
</evidence>
<keyword evidence="3 6" id="KW-0812">Transmembrane</keyword>
<keyword evidence="4 7" id="KW-1133">Transmembrane helix</keyword>
<dbReference type="Gene3D" id="1.10.3470.10">
    <property type="entry name" value="ABC transporter involved in vitamin B12 uptake, BtuC"/>
    <property type="match status" value="1"/>
</dbReference>
<name>A0AAE3HJJ8_9FIRM</name>
<feature type="transmembrane region" description="Helical" evidence="7">
    <location>
        <begin position="246"/>
        <end position="265"/>
    </location>
</feature>
<feature type="transmembrane region" description="Helical" evidence="7">
    <location>
        <begin position="45"/>
        <end position="74"/>
    </location>
</feature>
<keyword evidence="5 7" id="KW-0472">Membrane</keyword>
<gene>
    <name evidence="8" type="ORF">NSA47_13780</name>
</gene>
<keyword evidence="6" id="KW-0813">Transport</keyword>
<dbReference type="GO" id="GO:0010043">
    <property type="term" value="P:response to zinc ion"/>
    <property type="evidence" value="ECO:0007669"/>
    <property type="project" value="TreeGrafter"/>
</dbReference>
<dbReference type="Pfam" id="PF00950">
    <property type="entry name" value="ABC-3"/>
    <property type="match status" value="1"/>
</dbReference>
<sequence length="276" mass="29751">MVEILQYSFMQRAIVSGLIIGVICPMIGVFLVLRRMSMVGDSLSHVALAGVAAAFLTGTTPMAGSLVFTVAAALGIEKLRKSYGEYGEVAIAIILSGGIGLAVVLISLAHNVNIDLMGYLFGSLTTVLPQDLYLIIALGIFICITILYLFKSLFLIAFDEEGAKIAGVAVEKINIFFTILIAFTITISMRVVGILLVSSLMVIPVAAAIQLELSFKKTILYAIAFSLASVILGIIISFYWELAPGGTIVLLSVFILIMVLLFRSIKRRLQRKHSEA</sequence>
<evidence type="ECO:0000256" key="4">
    <source>
        <dbReference type="ARBA" id="ARBA00022989"/>
    </source>
</evidence>
<feature type="transmembrane region" description="Helical" evidence="7">
    <location>
        <begin position="191"/>
        <end position="211"/>
    </location>
</feature>
<organism evidence="8 9">
    <name type="scientific">Irregularibacter muris</name>
    <dbReference type="NCBI Taxonomy" id="1796619"/>
    <lineage>
        <taxon>Bacteria</taxon>
        <taxon>Bacillati</taxon>
        <taxon>Bacillota</taxon>
        <taxon>Clostridia</taxon>
        <taxon>Eubacteriales</taxon>
        <taxon>Eubacteriaceae</taxon>
        <taxon>Irregularibacter</taxon>
    </lineage>
</organism>
<feature type="transmembrane region" description="Helical" evidence="7">
    <location>
        <begin position="218"/>
        <end position="240"/>
    </location>
</feature>
<evidence type="ECO:0000313" key="8">
    <source>
        <dbReference type="EMBL" id="MCR1900034.1"/>
    </source>
</evidence>
<dbReference type="SUPFAM" id="SSF81345">
    <property type="entry name" value="ABC transporter involved in vitamin B12 uptake, BtuC"/>
    <property type="match status" value="1"/>
</dbReference>
<dbReference type="GO" id="GO:0043190">
    <property type="term" value="C:ATP-binding cassette (ABC) transporter complex"/>
    <property type="evidence" value="ECO:0007669"/>
    <property type="project" value="InterPro"/>
</dbReference>
<dbReference type="CDD" id="cd06550">
    <property type="entry name" value="TM_ABC_iron-siderophores_like"/>
    <property type="match status" value="1"/>
</dbReference>
<evidence type="ECO:0000256" key="6">
    <source>
        <dbReference type="RuleBase" id="RU003943"/>
    </source>
</evidence>
<feature type="transmembrane region" description="Helical" evidence="7">
    <location>
        <begin position="165"/>
        <end position="185"/>
    </location>
</feature>
<dbReference type="InterPro" id="IPR001626">
    <property type="entry name" value="ABC_TroCD"/>
</dbReference>
<comment type="subcellular location">
    <subcellularLocation>
        <location evidence="6">Cell membrane</location>
        <topology evidence="6">Multi-pass membrane protein</topology>
    </subcellularLocation>
    <subcellularLocation>
        <location evidence="1">Membrane</location>
        <topology evidence="1">Multi-pass membrane protein</topology>
    </subcellularLocation>
</comment>
<reference evidence="8" key="1">
    <citation type="submission" date="2022-07" db="EMBL/GenBank/DDBJ databases">
        <title>Enhanced cultured diversity of the mouse gut microbiota enables custom-made synthetic communities.</title>
        <authorList>
            <person name="Afrizal A."/>
        </authorList>
    </citation>
    <scope>NUCLEOTIDE SEQUENCE</scope>
    <source>
        <strain evidence="8">DSM 28593</strain>
    </source>
</reference>
<feature type="transmembrane region" description="Helical" evidence="7">
    <location>
        <begin position="86"/>
        <end position="112"/>
    </location>
</feature>
<dbReference type="Proteomes" id="UP001205748">
    <property type="component" value="Unassembled WGS sequence"/>
</dbReference>
<comment type="similarity">
    <text evidence="2 6">Belongs to the ABC-3 integral membrane protein family.</text>
</comment>
<feature type="transmembrane region" description="Helical" evidence="7">
    <location>
        <begin position="12"/>
        <end position="33"/>
    </location>
</feature>
<dbReference type="RefSeq" id="WP_257532950.1">
    <property type="nucleotide sequence ID" value="NZ_JANKAS010000017.1"/>
</dbReference>
<keyword evidence="9" id="KW-1185">Reference proteome</keyword>
<evidence type="ECO:0000256" key="5">
    <source>
        <dbReference type="ARBA" id="ARBA00023136"/>
    </source>
</evidence>
<feature type="transmembrane region" description="Helical" evidence="7">
    <location>
        <begin position="132"/>
        <end position="158"/>
    </location>
</feature>
<dbReference type="PANTHER" id="PTHR30477:SF0">
    <property type="entry name" value="METAL TRANSPORT SYSTEM MEMBRANE PROTEIN TM_0125-RELATED"/>
    <property type="match status" value="1"/>
</dbReference>
<comment type="caution">
    <text evidence="8">The sequence shown here is derived from an EMBL/GenBank/DDBJ whole genome shotgun (WGS) entry which is preliminary data.</text>
</comment>
<dbReference type="PANTHER" id="PTHR30477">
    <property type="entry name" value="ABC-TRANSPORTER METAL-BINDING PROTEIN"/>
    <property type="match status" value="1"/>
</dbReference>
<dbReference type="GO" id="GO:0055085">
    <property type="term" value="P:transmembrane transport"/>
    <property type="evidence" value="ECO:0007669"/>
    <property type="project" value="InterPro"/>
</dbReference>
<evidence type="ECO:0000256" key="3">
    <source>
        <dbReference type="ARBA" id="ARBA00022692"/>
    </source>
</evidence>
<dbReference type="AlphaFoldDB" id="A0AAE3HJJ8"/>
<accession>A0AAE3HJJ8</accession>
<evidence type="ECO:0000256" key="7">
    <source>
        <dbReference type="SAM" id="Phobius"/>
    </source>
</evidence>
<proteinExistence type="inferred from homology"/>
<evidence type="ECO:0000256" key="1">
    <source>
        <dbReference type="ARBA" id="ARBA00004141"/>
    </source>
</evidence>
<dbReference type="InterPro" id="IPR037294">
    <property type="entry name" value="ABC_BtuC-like"/>
</dbReference>
<dbReference type="EMBL" id="JANKAS010000017">
    <property type="protein sequence ID" value="MCR1900034.1"/>
    <property type="molecule type" value="Genomic_DNA"/>
</dbReference>